<evidence type="ECO:0000313" key="3">
    <source>
        <dbReference type="EMBL" id="QHT00475.1"/>
    </source>
</evidence>
<dbReference type="SUPFAM" id="SSF48403">
    <property type="entry name" value="Ankyrin repeat"/>
    <property type="match status" value="1"/>
</dbReference>
<dbReference type="InterPro" id="IPR036770">
    <property type="entry name" value="Ankyrin_rpt-contain_sf"/>
</dbReference>
<sequence length="275" mass="32111">MQSIFQRRLYNRANRRLYHDIKITTLPYSIYEKLGNCNVEKPKYITHIEPVRLYLPGIYFPNPDLLSYQYMWKKDAKKHELTQHSYYVANHIIYTHYIQDLHSKLNIKKYDLACLTDLLANDSVRSDLISWCRKDPWFSSLTLDHEKLSYETVLHHLKKEARIVDRLDMDGGTLLKSAVYCGFTTVIKLLIDNGTDIDHRCNLDYSVLHIAAIKGDYHIVKALLDLGIDKELKSRNGKTALDVAKMLREQIQLIPAADNMPTAREYARIVSLLER</sequence>
<organism evidence="3">
    <name type="scientific">viral metagenome</name>
    <dbReference type="NCBI Taxonomy" id="1070528"/>
    <lineage>
        <taxon>unclassified sequences</taxon>
        <taxon>metagenomes</taxon>
        <taxon>organismal metagenomes</taxon>
    </lineage>
</organism>
<dbReference type="EMBL" id="MN739355">
    <property type="protein sequence ID" value="QHT00475.1"/>
    <property type="molecule type" value="Genomic_DNA"/>
</dbReference>
<dbReference type="Pfam" id="PF12796">
    <property type="entry name" value="Ank_2"/>
    <property type="match status" value="1"/>
</dbReference>
<proteinExistence type="predicted"/>
<dbReference type="AlphaFoldDB" id="A0A6C0C9S6"/>
<protein>
    <submittedName>
        <fullName evidence="3">Uncharacterized protein</fullName>
    </submittedName>
</protein>
<evidence type="ECO:0000256" key="2">
    <source>
        <dbReference type="ARBA" id="ARBA00023043"/>
    </source>
</evidence>
<keyword evidence="1" id="KW-0677">Repeat</keyword>
<dbReference type="PANTHER" id="PTHR24188">
    <property type="entry name" value="ANKYRIN REPEAT PROTEIN"/>
    <property type="match status" value="1"/>
</dbReference>
<dbReference type="InterPro" id="IPR002110">
    <property type="entry name" value="Ankyrin_rpt"/>
</dbReference>
<dbReference type="PROSITE" id="PS50088">
    <property type="entry name" value="ANK_REPEAT"/>
    <property type="match status" value="2"/>
</dbReference>
<reference evidence="3" key="1">
    <citation type="journal article" date="2020" name="Nature">
        <title>Giant virus diversity and host interactions through global metagenomics.</title>
        <authorList>
            <person name="Schulz F."/>
            <person name="Roux S."/>
            <person name="Paez-Espino D."/>
            <person name="Jungbluth S."/>
            <person name="Walsh D.A."/>
            <person name="Denef V.J."/>
            <person name="McMahon K.D."/>
            <person name="Konstantinidis K.T."/>
            <person name="Eloe-Fadrosh E.A."/>
            <person name="Kyrpides N.C."/>
            <person name="Woyke T."/>
        </authorList>
    </citation>
    <scope>NUCLEOTIDE SEQUENCE</scope>
    <source>
        <strain evidence="3">GVMAG-M-3300020192-26</strain>
    </source>
</reference>
<dbReference type="PANTHER" id="PTHR24188:SF29">
    <property type="entry name" value="GH09064P"/>
    <property type="match status" value="1"/>
</dbReference>
<keyword evidence="2" id="KW-0040">ANK repeat</keyword>
<name>A0A6C0C9S6_9ZZZZ</name>
<dbReference type="PROSITE" id="PS50297">
    <property type="entry name" value="ANK_REP_REGION"/>
    <property type="match status" value="2"/>
</dbReference>
<accession>A0A6C0C9S6</accession>
<dbReference type="Gene3D" id="1.25.40.20">
    <property type="entry name" value="Ankyrin repeat-containing domain"/>
    <property type="match status" value="1"/>
</dbReference>
<dbReference type="SMART" id="SM00248">
    <property type="entry name" value="ANK"/>
    <property type="match status" value="2"/>
</dbReference>
<evidence type="ECO:0000256" key="1">
    <source>
        <dbReference type="ARBA" id="ARBA00022737"/>
    </source>
</evidence>